<dbReference type="RefSeq" id="WP_257511641.1">
    <property type="nucleotide sequence ID" value="NZ_JANKHG010000016.1"/>
</dbReference>
<feature type="transmembrane region" description="Helical" evidence="7">
    <location>
        <begin position="18"/>
        <end position="39"/>
    </location>
</feature>
<name>A0ABT1XGJ4_9BURK</name>
<keyword evidence="5 7" id="KW-0472">Membrane</keyword>
<organism evidence="8 9">
    <name type="scientific">Limnobacter parvus</name>
    <dbReference type="NCBI Taxonomy" id="2939690"/>
    <lineage>
        <taxon>Bacteria</taxon>
        <taxon>Pseudomonadati</taxon>
        <taxon>Pseudomonadota</taxon>
        <taxon>Betaproteobacteria</taxon>
        <taxon>Burkholderiales</taxon>
        <taxon>Burkholderiaceae</taxon>
        <taxon>Limnobacter</taxon>
    </lineage>
</organism>
<keyword evidence="7" id="KW-1133">Transmembrane helix</keyword>
<evidence type="ECO:0000313" key="9">
    <source>
        <dbReference type="Proteomes" id="UP001165267"/>
    </source>
</evidence>
<evidence type="ECO:0000256" key="5">
    <source>
        <dbReference type="ARBA" id="ARBA00023136"/>
    </source>
</evidence>
<accession>A0ABT1XGJ4</accession>
<comment type="caution">
    <text evidence="8">The sequence shown here is derived from an EMBL/GenBank/DDBJ whole genome shotgun (WGS) entry which is preliminary data.</text>
</comment>
<dbReference type="InterPro" id="IPR004960">
    <property type="entry name" value="LipA_acyltrans"/>
</dbReference>
<dbReference type="PANTHER" id="PTHR30606">
    <property type="entry name" value="LIPID A BIOSYNTHESIS LAUROYL ACYLTRANSFERASE"/>
    <property type="match status" value="1"/>
</dbReference>
<keyword evidence="4" id="KW-0808">Transferase</keyword>
<keyword evidence="9" id="KW-1185">Reference proteome</keyword>
<gene>
    <name evidence="8" type="ORF">NSP04_07085</name>
</gene>
<dbReference type="EMBL" id="JANKHG010000016">
    <property type="protein sequence ID" value="MCR2746407.1"/>
    <property type="molecule type" value="Genomic_DNA"/>
</dbReference>
<dbReference type="CDD" id="cd07984">
    <property type="entry name" value="LPLAT_LABLAT-like"/>
    <property type="match status" value="1"/>
</dbReference>
<protein>
    <recommendedName>
        <fullName evidence="10">Lipid A biosynthesis acyltransferase</fullName>
    </recommendedName>
</protein>
<sequence length="291" mass="33321">MTQFLITLWLAMGRLPFALYRLASSGLSGVLALLLFALARERRMVALTNLSLCFPEASVTQRIRWAIAHIYFYLRTFLDRAWLWSGNESVVRDRVRIDNPQSLAGLDGAPATIFLAPHFLGLDAAWSRLCLEVDMVTMYSNQKNPVLNELILHGRSKFGDQLLLSRQQGVRPLLTAMKKGRPLYYLPDMDFGERDSVFVNFFGVKAATVTAVARLAKMLNAQVVPVTTVYRNGRYHIRIHEPLPNFPLEDDTESTQAMNHHIESWVKDNIAQYLWLHKRFKTRPPGESRIY</sequence>
<keyword evidence="2" id="KW-1003">Cell membrane</keyword>
<dbReference type="PIRSF" id="PIRSF026649">
    <property type="entry name" value="MsbB"/>
    <property type="match status" value="1"/>
</dbReference>
<dbReference type="PANTHER" id="PTHR30606:SF9">
    <property type="entry name" value="LIPID A BIOSYNTHESIS LAUROYLTRANSFERASE"/>
    <property type="match status" value="1"/>
</dbReference>
<keyword evidence="7" id="KW-0812">Transmembrane</keyword>
<reference evidence="8" key="1">
    <citation type="submission" date="2022-07" db="EMBL/GenBank/DDBJ databases">
        <authorList>
            <person name="Xamxidin M."/>
        </authorList>
    </citation>
    <scope>NUCLEOTIDE SEQUENCE</scope>
    <source>
        <strain evidence="8">YS8-69</strain>
    </source>
</reference>
<comment type="subcellular location">
    <subcellularLocation>
        <location evidence="1">Cell inner membrane</location>
    </subcellularLocation>
</comment>
<evidence type="ECO:0000256" key="6">
    <source>
        <dbReference type="ARBA" id="ARBA00023315"/>
    </source>
</evidence>
<evidence type="ECO:0000256" key="2">
    <source>
        <dbReference type="ARBA" id="ARBA00022475"/>
    </source>
</evidence>
<keyword evidence="6" id="KW-0012">Acyltransferase</keyword>
<proteinExistence type="predicted"/>
<evidence type="ECO:0000256" key="1">
    <source>
        <dbReference type="ARBA" id="ARBA00004533"/>
    </source>
</evidence>
<evidence type="ECO:0000313" key="8">
    <source>
        <dbReference type="EMBL" id="MCR2746407.1"/>
    </source>
</evidence>
<dbReference type="Pfam" id="PF03279">
    <property type="entry name" value="Lip_A_acyltrans"/>
    <property type="match status" value="1"/>
</dbReference>
<evidence type="ECO:0008006" key="10">
    <source>
        <dbReference type="Google" id="ProtNLM"/>
    </source>
</evidence>
<evidence type="ECO:0000256" key="4">
    <source>
        <dbReference type="ARBA" id="ARBA00022679"/>
    </source>
</evidence>
<evidence type="ECO:0000256" key="7">
    <source>
        <dbReference type="SAM" id="Phobius"/>
    </source>
</evidence>
<keyword evidence="3" id="KW-0997">Cell inner membrane</keyword>
<dbReference type="Proteomes" id="UP001165267">
    <property type="component" value="Unassembled WGS sequence"/>
</dbReference>
<evidence type="ECO:0000256" key="3">
    <source>
        <dbReference type="ARBA" id="ARBA00022519"/>
    </source>
</evidence>